<keyword evidence="2" id="KW-0479">Metal-binding</keyword>
<feature type="binding site" evidence="2">
    <location>
        <position position="198"/>
    </location>
    <ligand>
        <name>a divalent metal cation</name>
        <dbReference type="ChEBI" id="CHEBI:60240"/>
    </ligand>
</feature>
<dbReference type="InterPro" id="IPR051262">
    <property type="entry name" value="SMP-30/CGR1_Lactonase"/>
</dbReference>
<feature type="binding site" evidence="2">
    <location>
        <position position="106"/>
    </location>
    <ligand>
        <name>substrate</name>
    </ligand>
</feature>
<dbReference type="PANTHER" id="PTHR47572:SF5">
    <property type="entry name" value="BLR2277 PROTEIN"/>
    <property type="match status" value="1"/>
</dbReference>
<evidence type="ECO:0000313" key="4">
    <source>
        <dbReference type="EMBL" id="SYX84158.1"/>
    </source>
</evidence>
<feature type="domain" description="SMP-30/Gluconolactonase/LRE-like region" evidence="3">
    <location>
        <begin position="20"/>
        <end position="255"/>
    </location>
</feature>
<feature type="binding site" evidence="2">
    <location>
        <position position="151"/>
    </location>
    <ligand>
        <name>a divalent metal cation</name>
        <dbReference type="ChEBI" id="CHEBI:60240"/>
    </ligand>
</feature>
<dbReference type="PRINTS" id="PR01790">
    <property type="entry name" value="SMP30FAMILY"/>
</dbReference>
<dbReference type="AlphaFoldDB" id="A0A383RB19"/>
<dbReference type="InterPro" id="IPR013658">
    <property type="entry name" value="SGL"/>
</dbReference>
<sequence>MRFELFKSKILTDGFTNKIEGPSCDKDGNIYAVNYQRDGTVGKVTPNGKSSVFIALPPDSIGCGTRIDPNGTLYIADYKKHNIFAVNLETKEISIHANNPAMNQPNDLAITEQGVLFASDPNWFQQNKGQLWRILTNGNTHLLERNMGTPNGIEVSPDGKKLYVNESLERKIWVYDLSSTNELSNKRLLIEFRDFGLDGMRCDVAGNLFVTRPEKGVVAKISPDGELLSEIYLIGKNCTNLTFGGPDGRTCYVTMSDTGSIEMFQSDVPGRCWSLLHRTF</sequence>
<evidence type="ECO:0000256" key="1">
    <source>
        <dbReference type="PIRSR" id="PIRSR605511-1"/>
    </source>
</evidence>
<dbReference type="SUPFAM" id="SSF63829">
    <property type="entry name" value="Calcium-dependent phosphotriesterase"/>
    <property type="match status" value="1"/>
</dbReference>
<dbReference type="EMBL" id="LS992241">
    <property type="protein sequence ID" value="SYX84158.1"/>
    <property type="molecule type" value="Genomic_DNA"/>
</dbReference>
<dbReference type="GO" id="GO:0046872">
    <property type="term" value="F:metal ion binding"/>
    <property type="evidence" value="ECO:0007669"/>
    <property type="project" value="UniProtKB-KW"/>
</dbReference>
<feature type="binding site" evidence="2">
    <location>
        <position position="120"/>
    </location>
    <ligand>
        <name>substrate</name>
    </ligand>
</feature>
<dbReference type="Gene3D" id="2.120.10.30">
    <property type="entry name" value="TolB, C-terminal domain"/>
    <property type="match status" value="1"/>
</dbReference>
<evidence type="ECO:0000313" key="5">
    <source>
        <dbReference type="Proteomes" id="UP000304148"/>
    </source>
</evidence>
<feature type="active site" description="Proton donor/acceptor" evidence="1">
    <location>
        <position position="198"/>
    </location>
</feature>
<reference evidence="5" key="1">
    <citation type="submission" date="2018-08" db="EMBL/GenBank/DDBJ databases">
        <authorList>
            <person name="Chevrot R."/>
        </authorList>
    </citation>
    <scope>NUCLEOTIDE SEQUENCE [LARGE SCALE GENOMIC DNA]</scope>
</reference>
<protein>
    <submittedName>
        <fullName evidence="4">Gluconolactonase</fullName>
    </submittedName>
</protein>
<dbReference type="PANTHER" id="PTHR47572">
    <property type="entry name" value="LIPOPROTEIN-RELATED"/>
    <property type="match status" value="1"/>
</dbReference>
<gene>
    <name evidence="4" type="ORF">PBLR_12580</name>
</gene>
<dbReference type="Pfam" id="PF08450">
    <property type="entry name" value="SGL"/>
    <property type="match status" value="1"/>
</dbReference>
<dbReference type="InterPro" id="IPR011042">
    <property type="entry name" value="6-blade_b-propeller_TolB-like"/>
</dbReference>
<evidence type="ECO:0000256" key="2">
    <source>
        <dbReference type="PIRSR" id="PIRSR605511-2"/>
    </source>
</evidence>
<proteinExistence type="predicted"/>
<organism evidence="4 5">
    <name type="scientific">Paenibacillus alvei</name>
    <name type="common">Bacillus alvei</name>
    <dbReference type="NCBI Taxonomy" id="44250"/>
    <lineage>
        <taxon>Bacteria</taxon>
        <taxon>Bacillati</taxon>
        <taxon>Bacillota</taxon>
        <taxon>Bacilli</taxon>
        <taxon>Bacillales</taxon>
        <taxon>Paenibacillaceae</taxon>
        <taxon>Paenibacillus</taxon>
    </lineage>
</organism>
<dbReference type="Proteomes" id="UP000304148">
    <property type="component" value="Chromosome"/>
</dbReference>
<keyword evidence="2" id="KW-0862">Zinc</keyword>
<evidence type="ECO:0000259" key="3">
    <source>
        <dbReference type="Pfam" id="PF08450"/>
    </source>
</evidence>
<name>A0A383RB19_PAEAL</name>
<comment type="cofactor">
    <cofactor evidence="2">
        <name>Zn(2+)</name>
        <dbReference type="ChEBI" id="CHEBI:29105"/>
    </cofactor>
    <text evidence="2">Binds 1 divalent metal cation per subunit.</text>
</comment>
<dbReference type="InterPro" id="IPR005511">
    <property type="entry name" value="SMP-30"/>
</dbReference>
<accession>A0A383RB19</accession>
<dbReference type="RefSeq" id="WP_138186135.1">
    <property type="nucleotide sequence ID" value="NZ_LS992241.1"/>
</dbReference>